<name>A0ABT4V6D5_9PSEU</name>
<keyword evidence="3" id="KW-1185">Reference proteome</keyword>
<proteinExistence type="predicted"/>
<evidence type="ECO:0000256" key="1">
    <source>
        <dbReference type="SAM" id="Phobius"/>
    </source>
</evidence>
<gene>
    <name evidence="2" type="ORF">OU415_29135</name>
</gene>
<accession>A0ABT4V6D5</accession>
<protein>
    <recommendedName>
        <fullName evidence="4">FbpC C-terminal regulatory nucleotide binding domain-containing protein</fullName>
    </recommendedName>
</protein>
<dbReference type="Gene3D" id="2.130.10.10">
    <property type="entry name" value="YVTN repeat-like/Quinoprotein amine dehydrogenase"/>
    <property type="match status" value="1"/>
</dbReference>
<keyword evidence="1" id="KW-1133">Transmembrane helix</keyword>
<dbReference type="InterPro" id="IPR011041">
    <property type="entry name" value="Quinoprot_gluc/sorb_DH_b-prop"/>
</dbReference>
<reference evidence="2 3" key="1">
    <citation type="submission" date="2022-11" db="EMBL/GenBank/DDBJ databases">
        <title>Draft genome sequence of Saccharopolyspora sp. WRP15-2 isolated from rhizosphere soils of wild rice in Thailand.</title>
        <authorList>
            <person name="Duangmal K."/>
            <person name="Kammanee S."/>
            <person name="Muangham S."/>
        </authorList>
    </citation>
    <scope>NUCLEOTIDE SEQUENCE [LARGE SCALE GENOMIC DNA]</scope>
    <source>
        <strain evidence="2 3">WRP15-2</strain>
    </source>
</reference>
<keyword evidence="1" id="KW-0472">Membrane</keyword>
<dbReference type="EMBL" id="JAQGLA010000069">
    <property type="protein sequence ID" value="MDA3629524.1"/>
    <property type="molecule type" value="Genomic_DNA"/>
</dbReference>
<evidence type="ECO:0000313" key="2">
    <source>
        <dbReference type="EMBL" id="MDA3629524.1"/>
    </source>
</evidence>
<evidence type="ECO:0008006" key="4">
    <source>
        <dbReference type="Google" id="ProtNLM"/>
    </source>
</evidence>
<dbReference type="InterPro" id="IPR015943">
    <property type="entry name" value="WD40/YVTN_repeat-like_dom_sf"/>
</dbReference>
<comment type="caution">
    <text evidence="2">The sequence shown here is derived from an EMBL/GenBank/DDBJ whole genome shotgun (WGS) entry which is preliminary data.</text>
</comment>
<sequence>MNDSNGTRDVDLVRAQLHRLVDDVEPKPDALPKMLASARRRQKSPRRPWFAAIGLVAAAAVALLVAVLVLPGQQTTQVSAHPNSYLAAPEPGVIASFDIFSGRQNGVLSDDVAGADPAVLATDRNRVLALTSTADGERLVEVVPGGEQRVLPVRIGDARLLTAGGGKIAYRDGDAVVVLRGEQQQRIALPAGTRVDDLALSDDGRLALVAAEPGRDQAGVLVLAPGATSLDGRVEVVPDGCGPVAVTWTGRDIAALESPTCDAGQARVATFDANGRKLGAGVPFHAPELAAGAVRLSADPLGRFLVSTSGHGQWLVDGSEVRPIPPACSADGVCADGPGTFWS</sequence>
<feature type="transmembrane region" description="Helical" evidence="1">
    <location>
        <begin position="49"/>
        <end position="70"/>
    </location>
</feature>
<keyword evidence="1" id="KW-0812">Transmembrane</keyword>
<organism evidence="2 3">
    <name type="scientific">Saccharopolyspora oryzae</name>
    <dbReference type="NCBI Taxonomy" id="2997343"/>
    <lineage>
        <taxon>Bacteria</taxon>
        <taxon>Bacillati</taxon>
        <taxon>Actinomycetota</taxon>
        <taxon>Actinomycetes</taxon>
        <taxon>Pseudonocardiales</taxon>
        <taxon>Pseudonocardiaceae</taxon>
        <taxon>Saccharopolyspora</taxon>
    </lineage>
</organism>
<dbReference type="SUPFAM" id="SSF50952">
    <property type="entry name" value="Soluble quinoprotein glucose dehydrogenase"/>
    <property type="match status" value="1"/>
</dbReference>
<evidence type="ECO:0000313" key="3">
    <source>
        <dbReference type="Proteomes" id="UP001210380"/>
    </source>
</evidence>
<dbReference type="RefSeq" id="WP_270952543.1">
    <property type="nucleotide sequence ID" value="NZ_JAQGLA010000069.1"/>
</dbReference>
<dbReference type="Proteomes" id="UP001210380">
    <property type="component" value="Unassembled WGS sequence"/>
</dbReference>